<evidence type="ECO:0000313" key="2">
    <source>
        <dbReference type="EMBL" id="GJD87501.1"/>
    </source>
</evidence>
<feature type="coiled-coil region" evidence="1">
    <location>
        <begin position="1"/>
        <end position="28"/>
    </location>
</feature>
<evidence type="ECO:0000313" key="3">
    <source>
        <dbReference type="Proteomes" id="UP001055247"/>
    </source>
</evidence>
<dbReference type="AlphaFoldDB" id="A0AAV4ZGD6"/>
<keyword evidence="3" id="KW-1185">Reference proteome</keyword>
<keyword evidence="1" id="KW-0175">Coiled coil</keyword>
<gene>
    <name evidence="2" type="ORF">BHAOGJBA_1005</name>
</gene>
<dbReference type="RefSeq" id="WP_156453683.1">
    <property type="nucleotide sequence ID" value="NZ_BPQO01000003.1"/>
</dbReference>
<name>A0AAV4ZGD6_9HYPH</name>
<dbReference type="Proteomes" id="UP001055247">
    <property type="component" value="Unassembled WGS sequence"/>
</dbReference>
<evidence type="ECO:0000256" key="1">
    <source>
        <dbReference type="SAM" id="Coils"/>
    </source>
</evidence>
<dbReference type="EMBL" id="BPQO01000003">
    <property type="protein sequence ID" value="GJD87501.1"/>
    <property type="molecule type" value="Genomic_DNA"/>
</dbReference>
<reference evidence="2" key="1">
    <citation type="journal article" date="2016" name="Front. Microbiol.">
        <title>Genome Sequence of the Piezophilic, Mesophilic Sulfate-Reducing Bacterium Desulfovibrio indicus J2T.</title>
        <authorList>
            <person name="Cao J."/>
            <person name="Maignien L."/>
            <person name="Shao Z."/>
            <person name="Alain K."/>
            <person name="Jebbar M."/>
        </authorList>
    </citation>
    <scope>NUCLEOTIDE SEQUENCE</scope>
    <source>
        <strain evidence="2">DSM 16372</strain>
    </source>
</reference>
<reference evidence="2" key="2">
    <citation type="submission" date="2021-08" db="EMBL/GenBank/DDBJ databases">
        <authorList>
            <person name="Tani A."/>
            <person name="Ola A."/>
            <person name="Ogura Y."/>
            <person name="Katsura K."/>
            <person name="Hayashi T."/>
        </authorList>
    </citation>
    <scope>NUCLEOTIDE SEQUENCE</scope>
    <source>
        <strain evidence="2">DSM 16372</strain>
    </source>
</reference>
<comment type="caution">
    <text evidence="2">The sequence shown here is derived from an EMBL/GenBank/DDBJ whole genome shotgun (WGS) entry which is preliminary data.</text>
</comment>
<accession>A0AAV4ZGD6</accession>
<sequence length="84" mass="9407">MNRLKDNIKKILDRVEELENRLDKIDTGNQISAVRDEALIAKFEAATKAASAETHARLIERIVRLEMTIEADAGAHPKRIGPSE</sequence>
<organism evidence="2 3">
    <name type="scientific">Methylobacterium hispanicum</name>
    <dbReference type="NCBI Taxonomy" id="270350"/>
    <lineage>
        <taxon>Bacteria</taxon>
        <taxon>Pseudomonadati</taxon>
        <taxon>Pseudomonadota</taxon>
        <taxon>Alphaproteobacteria</taxon>
        <taxon>Hyphomicrobiales</taxon>
        <taxon>Methylobacteriaceae</taxon>
        <taxon>Methylobacterium</taxon>
    </lineage>
</organism>
<proteinExistence type="predicted"/>
<evidence type="ECO:0008006" key="4">
    <source>
        <dbReference type="Google" id="ProtNLM"/>
    </source>
</evidence>
<protein>
    <recommendedName>
        <fullName evidence="4">DUF904 domain-containing protein</fullName>
    </recommendedName>
</protein>